<dbReference type="Pfam" id="PF00755">
    <property type="entry name" value="Carn_acyltransf"/>
    <property type="match status" value="1"/>
</dbReference>
<dbReference type="SUPFAM" id="SSF52777">
    <property type="entry name" value="CoA-dependent acyltransferases"/>
    <property type="match status" value="2"/>
</dbReference>
<dbReference type="InterPro" id="IPR023213">
    <property type="entry name" value="CAT-like_dom_sf"/>
</dbReference>
<dbReference type="PANTHER" id="PTHR22589">
    <property type="entry name" value="CARNITINE O-ACYLTRANSFERASE"/>
    <property type="match status" value="1"/>
</dbReference>
<accession>A0ABP1E3Q1</accession>
<gene>
    <name evidence="6" type="ORF">GFSPODELE1_LOCUS9625</name>
</gene>
<dbReference type="Gene3D" id="3.30.559.10">
    <property type="entry name" value="Chloramphenicol acetyltransferase-like domain"/>
    <property type="match status" value="1"/>
</dbReference>
<reference evidence="7" key="1">
    <citation type="submission" date="2024-04" db="EMBL/GenBank/DDBJ databases">
        <authorList>
            <person name="Shaw F."/>
            <person name="Minotto A."/>
        </authorList>
    </citation>
    <scope>NUCLEOTIDE SEQUENCE [LARGE SCALE GENOMIC DNA]</scope>
</reference>
<dbReference type="EMBL" id="OZ037951">
    <property type="protein sequence ID" value="CAL1714124.1"/>
    <property type="molecule type" value="Genomic_DNA"/>
</dbReference>
<protein>
    <recommendedName>
        <fullName evidence="5">Choline/carnitine acyltransferase domain-containing protein</fullName>
    </recommendedName>
</protein>
<evidence type="ECO:0000256" key="1">
    <source>
        <dbReference type="ARBA" id="ARBA00005232"/>
    </source>
</evidence>
<dbReference type="InterPro" id="IPR000542">
    <property type="entry name" value="Carn_acyl_trans"/>
</dbReference>
<keyword evidence="2 4" id="KW-0808">Transferase</keyword>
<dbReference type="Gene3D" id="3.30.559.70">
    <property type="entry name" value="Choline/Carnitine o-acyltransferase, domain 2"/>
    <property type="match status" value="1"/>
</dbReference>
<keyword evidence="3 4" id="KW-0012">Acyltransferase</keyword>
<evidence type="ECO:0000256" key="3">
    <source>
        <dbReference type="ARBA" id="ARBA00023315"/>
    </source>
</evidence>
<evidence type="ECO:0000313" key="6">
    <source>
        <dbReference type="EMBL" id="CAL1714124.1"/>
    </source>
</evidence>
<comment type="similarity">
    <text evidence="1 4">Belongs to the carnitine/choline acetyltransferase family.</text>
</comment>
<dbReference type="InterPro" id="IPR042231">
    <property type="entry name" value="Cho/carn_acyl_trans_2"/>
</dbReference>
<dbReference type="PROSITE" id="PS00440">
    <property type="entry name" value="ACYLTRANSF_C_2"/>
    <property type="match status" value="1"/>
</dbReference>
<organism evidence="6 7">
    <name type="scientific">Somion occarium</name>
    <dbReference type="NCBI Taxonomy" id="3059160"/>
    <lineage>
        <taxon>Eukaryota</taxon>
        <taxon>Fungi</taxon>
        <taxon>Dikarya</taxon>
        <taxon>Basidiomycota</taxon>
        <taxon>Agaricomycotina</taxon>
        <taxon>Agaricomycetes</taxon>
        <taxon>Polyporales</taxon>
        <taxon>Cerrenaceae</taxon>
        <taxon>Somion</taxon>
    </lineage>
</organism>
<evidence type="ECO:0000313" key="7">
    <source>
        <dbReference type="Proteomes" id="UP001497453"/>
    </source>
</evidence>
<evidence type="ECO:0000256" key="2">
    <source>
        <dbReference type="ARBA" id="ARBA00022679"/>
    </source>
</evidence>
<dbReference type="InterPro" id="IPR039551">
    <property type="entry name" value="Cho/carn_acyl_trans"/>
</dbReference>
<proteinExistence type="inferred from homology"/>
<evidence type="ECO:0000259" key="5">
    <source>
        <dbReference type="Pfam" id="PF00755"/>
    </source>
</evidence>
<dbReference type="Proteomes" id="UP001497453">
    <property type="component" value="Chromosome 8"/>
</dbReference>
<keyword evidence="7" id="KW-1185">Reference proteome</keyword>
<dbReference type="PROSITE" id="PS00439">
    <property type="entry name" value="ACYLTRANSF_C_1"/>
    <property type="match status" value="1"/>
</dbReference>
<sequence>MILLRRSRAFISPRRTMASSASRQANWKAAAPAPLPGPTFAAQSSLPKLPVPDLPDTLAKLKESLKPLAWSDAELAEVNKKIDEFGSGAGEELQKRLTKRRDETAHWLEEWWDDLGYLTYRDSVIVNVSYYYGFDDYPAHLPQGSIARAAALTRGAMQFRQLFKLGQVKPESTKEGPICMDTWRWMFDCCRIPGQQGADWSVSYAKDGDRGDSGHIIVLRKGRVWKLDPWQNGRLLSLAELQRQLQHISDNTASEYPGVGVLTASNRDVWAKDYANLISDPQNASIVEQIQSAAFVLSLDIEQPTDLVSYSRALWHGSVTPHAGVNNKPLLGLRNRWVDKPVSFVVFENGKAGILGEHSVMDGTPTVALCDTVLDMIADPTWDQGEPTKDASLPVALDWKVSPTVESAIESAEKAALELVESQAMNILRTPYGKAAIKSFKVSPDSWAQMVVQLAYARLLNSKGWKRQGGTYEAATTRKFFKGRTEAIRVVSSESDAWVRSMDDETVSVEERMRLFGEATKKHIGWARMAGNGLGVDRHMLGLRQSLKKDETLPALYSDPLFKRSSNWVLSTSAIFSKHFEAYGWGEVVPEGFGVAYMTGFDGYLQYTITSRTEMPNAEFCKEIEKAAEDLYALHAQAGQAKSML</sequence>
<name>A0ABP1E3Q1_9APHY</name>
<evidence type="ECO:0000256" key="4">
    <source>
        <dbReference type="RuleBase" id="RU003801"/>
    </source>
</evidence>
<dbReference type="PANTHER" id="PTHR22589:SF103">
    <property type="entry name" value="CARNITINE O-ACETYL-TRANSFERASE, ISOFORM A-RELATED"/>
    <property type="match status" value="1"/>
</dbReference>
<feature type="domain" description="Choline/carnitine acyltransferase" evidence="5">
    <location>
        <begin position="49"/>
        <end position="626"/>
    </location>
</feature>